<keyword evidence="3" id="KW-1185">Reference proteome</keyword>
<sequence>PEPIIPSNLIVSPIIWELDWEIQQATLQEPALPECPEGKTYVPLSQRQTLLGTAHAPRALDTQAAVGPSCFYNLVTGGPVCTVIPSGTSKAAQSVPSLTLPVNFLQESWFHYPSHRGPGPISEENVSDRGPQFTSHVWKAFFKLHGVSVKISSGYHPQTNGQTGGRSRSWDVNSGLTARMTNTAGA</sequence>
<protein>
    <recommendedName>
        <fullName evidence="4">Integrase catalytic domain-containing protein</fullName>
    </recommendedName>
</protein>
<reference evidence="2 3" key="1">
    <citation type="submission" date="2024-05" db="EMBL/GenBank/DDBJ databases">
        <title>Genome sequencing and assembly of Indian major carp, Cirrhinus mrigala (Hamilton, 1822).</title>
        <authorList>
            <person name="Mohindra V."/>
            <person name="Chowdhury L.M."/>
            <person name="Lal K."/>
            <person name="Jena J.K."/>
        </authorList>
    </citation>
    <scope>NUCLEOTIDE SEQUENCE [LARGE SCALE GENOMIC DNA]</scope>
    <source>
        <strain evidence="2">CM1030</strain>
        <tissue evidence="2">Blood</tissue>
    </source>
</reference>
<feature type="compositionally biased region" description="Polar residues" evidence="1">
    <location>
        <begin position="170"/>
        <end position="186"/>
    </location>
</feature>
<dbReference type="EMBL" id="JAMKFB020000002">
    <property type="protein sequence ID" value="KAL0200109.1"/>
    <property type="molecule type" value="Genomic_DNA"/>
</dbReference>
<gene>
    <name evidence="2" type="ORF">M9458_003296</name>
</gene>
<evidence type="ECO:0000313" key="2">
    <source>
        <dbReference type="EMBL" id="KAL0200109.1"/>
    </source>
</evidence>
<name>A0ABD0RNS2_CIRMR</name>
<evidence type="ECO:0000256" key="1">
    <source>
        <dbReference type="SAM" id="MobiDB-lite"/>
    </source>
</evidence>
<evidence type="ECO:0000313" key="3">
    <source>
        <dbReference type="Proteomes" id="UP001529510"/>
    </source>
</evidence>
<dbReference type="Proteomes" id="UP001529510">
    <property type="component" value="Unassembled WGS sequence"/>
</dbReference>
<evidence type="ECO:0008006" key="4">
    <source>
        <dbReference type="Google" id="ProtNLM"/>
    </source>
</evidence>
<proteinExistence type="predicted"/>
<dbReference type="InterPro" id="IPR036397">
    <property type="entry name" value="RNaseH_sf"/>
</dbReference>
<dbReference type="AlphaFoldDB" id="A0ABD0RNS2"/>
<feature type="region of interest" description="Disordered" evidence="1">
    <location>
        <begin position="155"/>
        <end position="186"/>
    </location>
</feature>
<organism evidence="2 3">
    <name type="scientific">Cirrhinus mrigala</name>
    <name type="common">Mrigala</name>
    <dbReference type="NCBI Taxonomy" id="683832"/>
    <lineage>
        <taxon>Eukaryota</taxon>
        <taxon>Metazoa</taxon>
        <taxon>Chordata</taxon>
        <taxon>Craniata</taxon>
        <taxon>Vertebrata</taxon>
        <taxon>Euteleostomi</taxon>
        <taxon>Actinopterygii</taxon>
        <taxon>Neopterygii</taxon>
        <taxon>Teleostei</taxon>
        <taxon>Ostariophysi</taxon>
        <taxon>Cypriniformes</taxon>
        <taxon>Cyprinidae</taxon>
        <taxon>Labeoninae</taxon>
        <taxon>Labeonini</taxon>
        <taxon>Cirrhinus</taxon>
    </lineage>
</organism>
<accession>A0ABD0RNS2</accession>
<comment type="caution">
    <text evidence="2">The sequence shown here is derived from an EMBL/GenBank/DDBJ whole genome shotgun (WGS) entry which is preliminary data.</text>
</comment>
<dbReference type="Gene3D" id="3.30.420.10">
    <property type="entry name" value="Ribonuclease H-like superfamily/Ribonuclease H"/>
    <property type="match status" value="1"/>
</dbReference>
<feature type="non-terminal residue" evidence="2">
    <location>
        <position position="1"/>
    </location>
</feature>
<dbReference type="SUPFAM" id="SSF53098">
    <property type="entry name" value="Ribonuclease H-like"/>
    <property type="match status" value="1"/>
</dbReference>
<dbReference type="InterPro" id="IPR012337">
    <property type="entry name" value="RNaseH-like_sf"/>
</dbReference>
<feature type="non-terminal residue" evidence="2">
    <location>
        <position position="186"/>
    </location>
</feature>